<name>A0A8K0SGP2_9HYPO</name>
<dbReference type="AlphaFoldDB" id="A0A8K0SGP2"/>
<organism evidence="2 3">
    <name type="scientific">Stachybotrys elegans</name>
    <dbReference type="NCBI Taxonomy" id="80388"/>
    <lineage>
        <taxon>Eukaryota</taxon>
        <taxon>Fungi</taxon>
        <taxon>Dikarya</taxon>
        <taxon>Ascomycota</taxon>
        <taxon>Pezizomycotina</taxon>
        <taxon>Sordariomycetes</taxon>
        <taxon>Hypocreomycetidae</taxon>
        <taxon>Hypocreales</taxon>
        <taxon>Stachybotryaceae</taxon>
        <taxon>Stachybotrys</taxon>
    </lineage>
</organism>
<evidence type="ECO:0000313" key="3">
    <source>
        <dbReference type="Proteomes" id="UP000813444"/>
    </source>
</evidence>
<evidence type="ECO:0000259" key="1">
    <source>
        <dbReference type="Pfam" id="PF00135"/>
    </source>
</evidence>
<keyword evidence="3" id="KW-1185">Reference proteome</keyword>
<protein>
    <submittedName>
        <fullName evidence="2">Extracellular lipase</fullName>
    </submittedName>
</protein>
<dbReference type="Proteomes" id="UP000813444">
    <property type="component" value="Unassembled WGS sequence"/>
</dbReference>
<dbReference type="SUPFAM" id="SSF53474">
    <property type="entry name" value="alpha/beta-Hydrolases"/>
    <property type="match status" value="1"/>
</dbReference>
<proteinExistence type="predicted"/>
<dbReference type="InterPro" id="IPR050309">
    <property type="entry name" value="Type-B_Carboxylest/Lipase"/>
</dbReference>
<dbReference type="EMBL" id="JAGPNK010000037">
    <property type="protein sequence ID" value="KAH7303225.1"/>
    <property type="molecule type" value="Genomic_DNA"/>
</dbReference>
<dbReference type="Pfam" id="PF00135">
    <property type="entry name" value="COesterase"/>
    <property type="match status" value="1"/>
</dbReference>
<accession>A0A8K0SGP2</accession>
<dbReference type="PANTHER" id="PTHR11559">
    <property type="entry name" value="CARBOXYLESTERASE"/>
    <property type="match status" value="1"/>
</dbReference>
<evidence type="ECO:0000313" key="2">
    <source>
        <dbReference type="EMBL" id="KAH7303225.1"/>
    </source>
</evidence>
<feature type="domain" description="Carboxylesterase type B" evidence="1">
    <location>
        <begin position="20"/>
        <end position="533"/>
    </location>
</feature>
<dbReference type="Gene3D" id="3.40.50.1820">
    <property type="entry name" value="alpha/beta hydrolase"/>
    <property type="match status" value="1"/>
</dbReference>
<gene>
    <name evidence="2" type="ORF">B0I35DRAFT_455315</name>
</gene>
<dbReference type="InterPro" id="IPR002018">
    <property type="entry name" value="CarbesteraseB"/>
</dbReference>
<dbReference type="InterPro" id="IPR029058">
    <property type="entry name" value="AB_hydrolase_fold"/>
</dbReference>
<comment type="caution">
    <text evidence="2">The sequence shown here is derived from an EMBL/GenBank/DDBJ whole genome shotgun (WGS) entry which is preliminary data.</text>
</comment>
<dbReference type="OrthoDB" id="408631at2759"/>
<sequence>MKLNLKTLFVGIVTATIPAGVIIGAVSDVETFRGIPYADSPAGLERLKPPKRRLERLDNFNATLEPASCPQMNPDWTNVQQNPEAVGAVPVIAGSPQYSTTSSRESEDCLTLNIQRPRGTTEHDRLPVVFWIYGGGFLSGAAHRWDAALLMQLGQKRNQSFIFVAANYRVNGFGFLGGRQIKEAGSSNLGLLDQRMGLEWVADNIGALGGNPDKVTVIGESAGAMSTFDQLVLFNGDATYNGKSLFHGAIMSSGNALPVDPIDSPRAQAIYDRVAARADCPPPNDTLDCLRRCDYKTLAAAFNAEPHIVFTYQSLVFPYLPRPDGKVLVDSPEAMVKNNQYHAVPVMMGNQEDEATMFAFGQWNITSTDALVTYFHETMFAHATKEEVSDFVQHYPEDSSAGSPFRTGGYWDKVYFKEVNGRNETSPGFKRVAAILGDVFFTLTRRLAVHYMVTRRPDIPVWSYMSSYDYVTGTFLPWLGTMHGSDLLRIFRPDQKDFSSRSTCTYWLNFIQNQNPNNGTGVGIGRGKFPYWPLWARGNKLLWFRRLRIDLLADNFRSGSYKYMKANTSTLYF</sequence>
<reference evidence="2" key="1">
    <citation type="journal article" date="2021" name="Nat. Commun.">
        <title>Genetic determinants of endophytism in the Arabidopsis root mycobiome.</title>
        <authorList>
            <person name="Mesny F."/>
            <person name="Miyauchi S."/>
            <person name="Thiergart T."/>
            <person name="Pickel B."/>
            <person name="Atanasova L."/>
            <person name="Karlsson M."/>
            <person name="Huettel B."/>
            <person name="Barry K.W."/>
            <person name="Haridas S."/>
            <person name="Chen C."/>
            <person name="Bauer D."/>
            <person name="Andreopoulos W."/>
            <person name="Pangilinan J."/>
            <person name="LaButti K."/>
            <person name="Riley R."/>
            <person name="Lipzen A."/>
            <person name="Clum A."/>
            <person name="Drula E."/>
            <person name="Henrissat B."/>
            <person name="Kohler A."/>
            <person name="Grigoriev I.V."/>
            <person name="Martin F.M."/>
            <person name="Hacquard S."/>
        </authorList>
    </citation>
    <scope>NUCLEOTIDE SEQUENCE</scope>
    <source>
        <strain evidence="2">MPI-CAGE-CH-0235</strain>
    </source>
</reference>